<evidence type="ECO:0000256" key="5">
    <source>
        <dbReference type="ARBA" id="ARBA00022598"/>
    </source>
</evidence>
<evidence type="ECO:0000256" key="1">
    <source>
        <dbReference type="ARBA" id="ARBA00001936"/>
    </source>
</evidence>
<name>A0A495AG72_9BACI</name>
<proteinExistence type="inferred from homology"/>
<keyword evidence="10 14" id="KW-0133">Cell shape</keyword>
<evidence type="ECO:0000256" key="2">
    <source>
        <dbReference type="ARBA" id="ARBA00004496"/>
    </source>
</evidence>
<dbReference type="EC" id="6.3.2.4" evidence="14"/>
<evidence type="ECO:0000256" key="11">
    <source>
        <dbReference type="ARBA" id="ARBA00022984"/>
    </source>
</evidence>
<organism evidence="19 20">
    <name type="scientific">Oceanobacillus halophilus</name>
    <dbReference type="NCBI Taxonomy" id="930130"/>
    <lineage>
        <taxon>Bacteria</taxon>
        <taxon>Bacillati</taxon>
        <taxon>Bacillota</taxon>
        <taxon>Bacilli</taxon>
        <taxon>Bacillales</taxon>
        <taxon>Bacillaceae</taxon>
        <taxon>Oceanobacillus</taxon>
    </lineage>
</organism>
<evidence type="ECO:0000256" key="10">
    <source>
        <dbReference type="ARBA" id="ARBA00022960"/>
    </source>
</evidence>
<dbReference type="PROSITE" id="PS50975">
    <property type="entry name" value="ATP_GRASP"/>
    <property type="match status" value="1"/>
</dbReference>
<feature type="binding site" evidence="16">
    <location>
        <position position="257"/>
    </location>
    <ligand>
        <name>Mg(2+)</name>
        <dbReference type="ChEBI" id="CHEBI:18420"/>
        <label>1</label>
    </ligand>
</feature>
<feature type="binding site" evidence="16">
    <location>
        <position position="270"/>
    </location>
    <ligand>
        <name>Mg(2+)</name>
        <dbReference type="ChEBI" id="CHEBI:18420"/>
        <label>2</label>
    </ligand>
</feature>
<gene>
    <name evidence="14" type="primary">ddl</name>
    <name evidence="19" type="ORF">D8M06_02455</name>
</gene>
<dbReference type="NCBIfam" id="NF002378">
    <property type="entry name" value="PRK01372.1"/>
    <property type="match status" value="1"/>
</dbReference>
<dbReference type="InterPro" id="IPR005905">
    <property type="entry name" value="D_ala_D_ala"/>
</dbReference>
<reference evidence="19 20" key="1">
    <citation type="journal article" date="2016" name="Int. J. Syst. Evol. Microbiol.">
        <title>Oceanobacillus halophilus sp. nov., a novel moderately halophilic bacterium from a hypersaline lake.</title>
        <authorList>
            <person name="Amoozegar M.A."/>
            <person name="Bagheri M."/>
            <person name="Makhdoumi A."/>
            <person name="Nikou M.M."/>
            <person name="Fazeli S.A.S."/>
            <person name="Schumann P."/>
            <person name="Sproer C."/>
            <person name="Sanchez-Porro C."/>
            <person name="Ventosa A."/>
        </authorList>
    </citation>
    <scope>NUCLEOTIDE SEQUENCE [LARGE SCALE GENOMIC DNA]</scope>
    <source>
        <strain evidence="19 20">DSM 23996</strain>
    </source>
</reference>
<keyword evidence="13 14" id="KW-0961">Cell wall biogenesis/degradation</keyword>
<dbReference type="InterPro" id="IPR013815">
    <property type="entry name" value="ATP_grasp_subdomain_1"/>
</dbReference>
<dbReference type="HAMAP" id="MF_00047">
    <property type="entry name" value="Dala_Dala_lig"/>
    <property type="match status" value="1"/>
</dbReference>
<dbReference type="PANTHER" id="PTHR23132:SF23">
    <property type="entry name" value="D-ALANINE--D-ALANINE LIGASE B"/>
    <property type="match status" value="1"/>
</dbReference>
<feature type="binding site" evidence="16">
    <location>
        <position position="270"/>
    </location>
    <ligand>
        <name>Mg(2+)</name>
        <dbReference type="ChEBI" id="CHEBI:18420"/>
        <label>1</label>
    </ligand>
</feature>
<evidence type="ECO:0000256" key="8">
    <source>
        <dbReference type="ARBA" id="ARBA00022840"/>
    </source>
</evidence>
<dbReference type="AlphaFoldDB" id="A0A495AG72"/>
<dbReference type="PIRSF" id="PIRSF039102">
    <property type="entry name" value="Ddl/VanB"/>
    <property type="match status" value="1"/>
</dbReference>
<sequence length="309" mass="34041">MKIAVLYGGISGEREVSLSSGKGIIDALRKKGHEVIGIDFHPDRLSEIINLKVDLVFIGLHGKYGEDGKIQSLLDMIGLPYVGSGVLSSALAMDKAKAKQIFEMNHIPVAKSKTYKQTEYTVEQITELIKGNFEPPFVIKPNQEGSTLGLTIIKKVEDIAQAVQKSLRSDDTLLVEDFIQGKELTVPIIGSSSREKALPIIEIIPKNSYYDYESKYAQGGSEHIVPAKLDEKLTEQIQKYAILAHQVLGCETYSRVDFILTEDNIPVILEVNTLPGMTPTSLFPDAAKAIGISYEDMIEEFVNLSLSGR</sequence>
<evidence type="ECO:0000259" key="18">
    <source>
        <dbReference type="PROSITE" id="PS50975"/>
    </source>
</evidence>
<dbReference type="GO" id="GO:0046872">
    <property type="term" value="F:metal ion binding"/>
    <property type="evidence" value="ECO:0007669"/>
    <property type="project" value="UniProtKB-KW"/>
</dbReference>
<evidence type="ECO:0000313" key="20">
    <source>
        <dbReference type="Proteomes" id="UP000269301"/>
    </source>
</evidence>
<comment type="caution">
    <text evidence="19">The sequence shown here is derived from an EMBL/GenBank/DDBJ whole genome shotgun (WGS) entry which is preliminary data.</text>
</comment>
<feature type="active site" evidence="15">
    <location>
        <position position="281"/>
    </location>
</feature>
<dbReference type="PANTHER" id="PTHR23132">
    <property type="entry name" value="D-ALANINE--D-ALANINE LIGASE"/>
    <property type="match status" value="1"/>
</dbReference>
<dbReference type="GO" id="GO:0008716">
    <property type="term" value="F:D-alanine-D-alanine ligase activity"/>
    <property type="evidence" value="ECO:0007669"/>
    <property type="project" value="UniProtKB-UniRule"/>
</dbReference>
<dbReference type="Pfam" id="PF07478">
    <property type="entry name" value="Dala_Dala_lig_C"/>
    <property type="match status" value="1"/>
</dbReference>
<comment type="pathway">
    <text evidence="14">Cell wall biogenesis; peptidoglycan biosynthesis.</text>
</comment>
<keyword evidence="6 16" id="KW-0479">Metal-binding</keyword>
<dbReference type="RefSeq" id="WP_121202762.1">
    <property type="nucleotide sequence ID" value="NZ_RBZP01000001.1"/>
</dbReference>
<dbReference type="InterPro" id="IPR011761">
    <property type="entry name" value="ATP-grasp"/>
</dbReference>
<evidence type="ECO:0000256" key="14">
    <source>
        <dbReference type="HAMAP-Rule" id="MF_00047"/>
    </source>
</evidence>
<dbReference type="Gene3D" id="3.30.470.20">
    <property type="entry name" value="ATP-grasp fold, B domain"/>
    <property type="match status" value="1"/>
</dbReference>
<evidence type="ECO:0000256" key="12">
    <source>
        <dbReference type="ARBA" id="ARBA00023211"/>
    </source>
</evidence>
<comment type="function">
    <text evidence="14">Cell wall formation.</text>
</comment>
<dbReference type="InterPro" id="IPR016185">
    <property type="entry name" value="PreATP-grasp_dom_sf"/>
</dbReference>
<evidence type="ECO:0000256" key="16">
    <source>
        <dbReference type="PIRSR" id="PIRSR039102-3"/>
    </source>
</evidence>
<dbReference type="GO" id="GO:0005524">
    <property type="term" value="F:ATP binding"/>
    <property type="evidence" value="ECO:0007669"/>
    <property type="project" value="UniProtKB-UniRule"/>
</dbReference>
<evidence type="ECO:0000313" key="19">
    <source>
        <dbReference type="EMBL" id="RKQ37685.1"/>
    </source>
</evidence>
<evidence type="ECO:0000256" key="13">
    <source>
        <dbReference type="ARBA" id="ARBA00023316"/>
    </source>
</evidence>
<dbReference type="InterPro" id="IPR011095">
    <property type="entry name" value="Dala_Dala_lig_C"/>
</dbReference>
<evidence type="ECO:0000256" key="4">
    <source>
        <dbReference type="ARBA" id="ARBA00022490"/>
    </source>
</evidence>
<comment type="cofactor">
    <cofactor evidence="16">
        <name>Mg(2+)</name>
        <dbReference type="ChEBI" id="CHEBI:18420"/>
    </cofactor>
    <cofactor evidence="16">
        <name>Mn(2+)</name>
        <dbReference type="ChEBI" id="CHEBI:29035"/>
    </cofactor>
    <text evidence="16">Binds 2 magnesium or manganese ions per subunit.</text>
</comment>
<evidence type="ECO:0000256" key="7">
    <source>
        <dbReference type="ARBA" id="ARBA00022741"/>
    </source>
</evidence>
<feature type="binding site" evidence="16">
    <location>
        <position position="272"/>
    </location>
    <ligand>
        <name>Mg(2+)</name>
        <dbReference type="ChEBI" id="CHEBI:18420"/>
        <label>2</label>
    </ligand>
</feature>
<protein>
    <recommendedName>
        <fullName evidence="14">D-alanine--D-alanine ligase</fullName>
        <ecNumber evidence="14">6.3.2.4</ecNumber>
    </recommendedName>
    <alternativeName>
        <fullName evidence="14">D-Ala-D-Ala ligase</fullName>
    </alternativeName>
    <alternativeName>
        <fullName evidence="14">D-alanylalanine synthetase</fullName>
    </alternativeName>
</protein>
<dbReference type="SUPFAM" id="SSF52440">
    <property type="entry name" value="PreATP-grasp domain"/>
    <property type="match status" value="1"/>
</dbReference>
<keyword evidence="4 14" id="KW-0963">Cytoplasm</keyword>
<keyword evidence="11 14" id="KW-0573">Peptidoglycan synthesis</keyword>
<keyword evidence="5 14" id="KW-0436">Ligase</keyword>
<keyword evidence="8 17" id="KW-0067">ATP-binding</keyword>
<dbReference type="OrthoDB" id="9813261at2"/>
<comment type="subcellular location">
    <subcellularLocation>
        <location evidence="2 14">Cytoplasm</location>
    </subcellularLocation>
</comment>
<accession>A0A495AG72</accession>
<dbReference type="InterPro" id="IPR000291">
    <property type="entry name" value="D-Ala_lig_Van_CS"/>
</dbReference>
<dbReference type="Gene3D" id="3.30.1490.20">
    <property type="entry name" value="ATP-grasp fold, A domain"/>
    <property type="match status" value="1"/>
</dbReference>
<comment type="similarity">
    <text evidence="3 14">Belongs to the D-alanine--D-alanine ligase family.</text>
</comment>
<comment type="cofactor">
    <cofactor evidence="1">
        <name>Mn(2+)</name>
        <dbReference type="ChEBI" id="CHEBI:29035"/>
    </cofactor>
</comment>
<feature type="active site" evidence="15">
    <location>
        <position position="13"/>
    </location>
</feature>
<dbReference type="GO" id="GO:0071555">
    <property type="term" value="P:cell wall organization"/>
    <property type="evidence" value="ECO:0007669"/>
    <property type="project" value="UniProtKB-KW"/>
</dbReference>
<dbReference type="InterPro" id="IPR011127">
    <property type="entry name" value="Dala_Dala_lig_N"/>
</dbReference>
<evidence type="ECO:0000256" key="15">
    <source>
        <dbReference type="PIRSR" id="PIRSR039102-1"/>
    </source>
</evidence>
<dbReference type="SUPFAM" id="SSF56059">
    <property type="entry name" value="Glutathione synthetase ATP-binding domain-like"/>
    <property type="match status" value="1"/>
</dbReference>
<dbReference type="PROSITE" id="PS00843">
    <property type="entry name" value="DALA_DALA_LIGASE_1"/>
    <property type="match status" value="1"/>
</dbReference>
<keyword evidence="7 17" id="KW-0547">Nucleotide-binding</keyword>
<evidence type="ECO:0000256" key="9">
    <source>
        <dbReference type="ARBA" id="ARBA00022842"/>
    </source>
</evidence>
<dbReference type="EMBL" id="RBZP01000001">
    <property type="protein sequence ID" value="RKQ37685.1"/>
    <property type="molecule type" value="Genomic_DNA"/>
</dbReference>
<dbReference type="GO" id="GO:0009252">
    <property type="term" value="P:peptidoglycan biosynthetic process"/>
    <property type="evidence" value="ECO:0007669"/>
    <property type="project" value="UniProtKB-UniRule"/>
</dbReference>
<comment type="catalytic activity">
    <reaction evidence="14">
        <text>2 D-alanine + ATP = D-alanyl-D-alanine + ADP + phosphate + H(+)</text>
        <dbReference type="Rhea" id="RHEA:11224"/>
        <dbReference type="ChEBI" id="CHEBI:15378"/>
        <dbReference type="ChEBI" id="CHEBI:30616"/>
        <dbReference type="ChEBI" id="CHEBI:43474"/>
        <dbReference type="ChEBI" id="CHEBI:57416"/>
        <dbReference type="ChEBI" id="CHEBI:57822"/>
        <dbReference type="ChEBI" id="CHEBI:456216"/>
        <dbReference type="EC" id="6.3.2.4"/>
    </reaction>
</comment>
<dbReference type="UniPathway" id="UPA00219"/>
<evidence type="ECO:0000256" key="6">
    <source>
        <dbReference type="ARBA" id="ARBA00022723"/>
    </source>
</evidence>
<feature type="active site" evidence="15">
    <location>
        <position position="146"/>
    </location>
</feature>
<dbReference type="Gene3D" id="3.40.50.20">
    <property type="match status" value="1"/>
</dbReference>
<evidence type="ECO:0000256" key="3">
    <source>
        <dbReference type="ARBA" id="ARBA00010871"/>
    </source>
</evidence>
<dbReference type="Pfam" id="PF01820">
    <property type="entry name" value="Dala_Dala_lig_N"/>
    <property type="match status" value="1"/>
</dbReference>
<dbReference type="FunFam" id="3.30.470.20:FF:000008">
    <property type="entry name" value="D-alanine--D-alanine ligase"/>
    <property type="match status" value="1"/>
</dbReference>
<evidence type="ECO:0000256" key="17">
    <source>
        <dbReference type="PROSITE-ProRule" id="PRU00409"/>
    </source>
</evidence>
<dbReference type="GO" id="GO:0008360">
    <property type="term" value="P:regulation of cell shape"/>
    <property type="evidence" value="ECO:0007669"/>
    <property type="project" value="UniProtKB-KW"/>
</dbReference>
<keyword evidence="9 16" id="KW-0460">Magnesium</keyword>
<dbReference type="GO" id="GO:0005737">
    <property type="term" value="C:cytoplasm"/>
    <property type="evidence" value="ECO:0007669"/>
    <property type="project" value="UniProtKB-SubCell"/>
</dbReference>
<keyword evidence="12 16" id="KW-0464">Manganese</keyword>
<keyword evidence="20" id="KW-1185">Reference proteome</keyword>
<dbReference type="Proteomes" id="UP000269301">
    <property type="component" value="Unassembled WGS sequence"/>
</dbReference>
<feature type="domain" description="ATP-grasp" evidence="18">
    <location>
        <begin position="99"/>
        <end position="303"/>
    </location>
</feature>
<dbReference type="NCBIfam" id="TIGR01205">
    <property type="entry name" value="D_ala_D_alaTIGR"/>
    <property type="match status" value="1"/>
</dbReference>